<organism evidence="8 9">
    <name type="scientific">Rotaria sordida</name>
    <dbReference type="NCBI Taxonomy" id="392033"/>
    <lineage>
        <taxon>Eukaryota</taxon>
        <taxon>Metazoa</taxon>
        <taxon>Spiralia</taxon>
        <taxon>Gnathifera</taxon>
        <taxon>Rotifera</taxon>
        <taxon>Eurotatoria</taxon>
        <taxon>Bdelloidea</taxon>
        <taxon>Philodinida</taxon>
        <taxon>Philodinidae</taxon>
        <taxon>Rotaria</taxon>
    </lineage>
</organism>
<dbReference type="InterPro" id="IPR013087">
    <property type="entry name" value="Znf_C2H2_type"/>
</dbReference>
<evidence type="ECO:0000313" key="9">
    <source>
        <dbReference type="Proteomes" id="UP000663836"/>
    </source>
</evidence>
<sequence length="247" mass="27940">MFGSLLMTECVSEIPLRSSEDEILSPLPSDFEQVLFEPLIGIQQPLSSLQAAGQERVPLPTSIESSTFTNKNALAKHKLTHSQDPKHVCPKCNKGFKRLDHLNGHMLTHEEEKPHKCRVPSCNRTYFDGRSLERHIENTHQDILAAIHEGGHNEYKKFLPETAFVKTKDLSMHNEFSIDSMDSNSPRSLIDNEQSFNNRTSTVPKPMTTYTFDEEKCVECQICKKSFKNGAALNGHMRLHGGFIDVC</sequence>
<protein>
    <recommendedName>
        <fullName evidence="7">C2H2-type domain-containing protein</fullName>
    </recommendedName>
</protein>
<reference evidence="8" key="1">
    <citation type="submission" date="2021-02" db="EMBL/GenBank/DDBJ databases">
        <authorList>
            <person name="Nowell W R."/>
        </authorList>
    </citation>
    <scope>NUCLEOTIDE SEQUENCE</scope>
</reference>
<feature type="domain" description="C2H2-type" evidence="7">
    <location>
        <begin position="87"/>
        <end position="114"/>
    </location>
</feature>
<dbReference type="SUPFAM" id="SSF57667">
    <property type="entry name" value="beta-beta-alpha zinc fingers"/>
    <property type="match status" value="2"/>
</dbReference>
<dbReference type="Gene3D" id="3.30.160.60">
    <property type="entry name" value="Classic Zinc Finger"/>
    <property type="match status" value="3"/>
</dbReference>
<evidence type="ECO:0000256" key="1">
    <source>
        <dbReference type="ARBA" id="ARBA00022723"/>
    </source>
</evidence>
<evidence type="ECO:0000313" key="8">
    <source>
        <dbReference type="EMBL" id="CAF4159785.1"/>
    </source>
</evidence>
<keyword evidence="2" id="KW-0677">Repeat</keyword>
<dbReference type="AlphaFoldDB" id="A0A819YKQ9"/>
<dbReference type="GO" id="GO:0008270">
    <property type="term" value="F:zinc ion binding"/>
    <property type="evidence" value="ECO:0007669"/>
    <property type="project" value="UniProtKB-KW"/>
</dbReference>
<evidence type="ECO:0000256" key="3">
    <source>
        <dbReference type="ARBA" id="ARBA00022771"/>
    </source>
</evidence>
<dbReference type="GO" id="GO:0000981">
    <property type="term" value="F:DNA-binding transcription factor activity, RNA polymerase II-specific"/>
    <property type="evidence" value="ECO:0007669"/>
    <property type="project" value="TreeGrafter"/>
</dbReference>
<keyword evidence="4" id="KW-0862">Zinc</keyword>
<name>A0A819YKQ9_9BILA</name>
<dbReference type="GO" id="GO:0043565">
    <property type="term" value="F:sequence-specific DNA binding"/>
    <property type="evidence" value="ECO:0007669"/>
    <property type="project" value="TreeGrafter"/>
</dbReference>
<evidence type="ECO:0000256" key="4">
    <source>
        <dbReference type="ARBA" id="ARBA00022833"/>
    </source>
</evidence>
<dbReference type="InterPro" id="IPR036236">
    <property type="entry name" value="Znf_C2H2_sf"/>
</dbReference>
<dbReference type="SMART" id="SM00355">
    <property type="entry name" value="ZnF_C2H2"/>
    <property type="match status" value="3"/>
</dbReference>
<dbReference type="PROSITE" id="PS50157">
    <property type="entry name" value="ZINC_FINGER_C2H2_2"/>
    <property type="match status" value="2"/>
</dbReference>
<dbReference type="PANTHER" id="PTHR24408:SF58">
    <property type="entry name" value="TRANSCRIPTION FACTOR (TFIIIA), PUTATIVE (AFU_ORTHOLOGUE AFUA_1G05150)-RELATED"/>
    <property type="match status" value="1"/>
</dbReference>
<comment type="caution">
    <text evidence="8">The sequence shown here is derived from an EMBL/GenBank/DDBJ whole genome shotgun (WGS) entry which is preliminary data.</text>
</comment>
<proteinExistence type="predicted"/>
<dbReference type="EMBL" id="CAJOBD010010904">
    <property type="protein sequence ID" value="CAF4159785.1"/>
    <property type="molecule type" value="Genomic_DNA"/>
</dbReference>
<feature type="region of interest" description="Disordered" evidence="6">
    <location>
        <begin position="181"/>
        <end position="202"/>
    </location>
</feature>
<evidence type="ECO:0000256" key="5">
    <source>
        <dbReference type="PROSITE-ProRule" id="PRU00042"/>
    </source>
</evidence>
<dbReference type="PROSITE" id="PS00028">
    <property type="entry name" value="ZINC_FINGER_C2H2_1"/>
    <property type="match status" value="3"/>
</dbReference>
<dbReference type="PANTHER" id="PTHR24408">
    <property type="entry name" value="ZINC FINGER PROTEIN"/>
    <property type="match status" value="1"/>
</dbReference>
<keyword evidence="3 5" id="KW-0863">Zinc-finger</keyword>
<evidence type="ECO:0000256" key="6">
    <source>
        <dbReference type="SAM" id="MobiDB-lite"/>
    </source>
</evidence>
<evidence type="ECO:0000256" key="2">
    <source>
        <dbReference type="ARBA" id="ARBA00022737"/>
    </source>
</evidence>
<evidence type="ECO:0000259" key="7">
    <source>
        <dbReference type="PROSITE" id="PS50157"/>
    </source>
</evidence>
<feature type="domain" description="C2H2-type" evidence="7">
    <location>
        <begin position="218"/>
        <end position="242"/>
    </location>
</feature>
<dbReference type="GO" id="GO:0005634">
    <property type="term" value="C:nucleus"/>
    <property type="evidence" value="ECO:0007669"/>
    <property type="project" value="TreeGrafter"/>
</dbReference>
<accession>A0A819YKQ9</accession>
<dbReference type="Proteomes" id="UP000663836">
    <property type="component" value="Unassembled WGS sequence"/>
</dbReference>
<gene>
    <name evidence="8" type="ORF">JBS370_LOCUS34436</name>
</gene>
<dbReference type="Pfam" id="PF13912">
    <property type="entry name" value="zf-C2H2_6"/>
    <property type="match status" value="2"/>
</dbReference>
<keyword evidence="1" id="KW-0479">Metal-binding</keyword>